<dbReference type="EMBL" id="LXEN01000099">
    <property type="protein sequence ID" value="OAT26505.1"/>
    <property type="molecule type" value="Genomic_DNA"/>
</dbReference>
<dbReference type="AlphaFoldDB" id="A0A198FP10"/>
<keyword evidence="2" id="KW-1185">Reference proteome</keyword>
<dbReference type="STRING" id="1354337.M983_2119"/>
<accession>A0A198FP10</accession>
<protein>
    <submittedName>
        <fullName evidence="1">Uncharacterized protein</fullName>
    </submittedName>
</protein>
<evidence type="ECO:0000313" key="1">
    <source>
        <dbReference type="EMBL" id="OAT26505.1"/>
    </source>
</evidence>
<dbReference type="Proteomes" id="UP000094023">
    <property type="component" value="Unassembled WGS sequence"/>
</dbReference>
<name>A0A198FP10_9GAMM</name>
<evidence type="ECO:0000313" key="2">
    <source>
        <dbReference type="Proteomes" id="UP000094023"/>
    </source>
</evidence>
<organism evidence="1 2">
    <name type="scientific">Proteus myxofaciens ATCC 19692</name>
    <dbReference type="NCBI Taxonomy" id="1354337"/>
    <lineage>
        <taxon>Bacteria</taxon>
        <taxon>Pseudomonadati</taxon>
        <taxon>Pseudomonadota</taxon>
        <taxon>Gammaproteobacteria</taxon>
        <taxon>Enterobacterales</taxon>
        <taxon>Morganellaceae</taxon>
        <taxon>Proteus</taxon>
    </lineage>
</organism>
<gene>
    <name evidence="1" type="ORF">M983_2119</name>
</gene>
<proteinExistence type="predicted"/>
<comment type="caution">
    <text evidence="1">The sequence shown here is derived from an EMBL/GenBank/DDBJ whole genome shotgun (WGS) entry which is preliminary data.</text>
</comment>
<sequence>MTPVSLIVEFEKNLLFDFQADEPVNLIDEFSYGFVAFEQLLNCTTKSFALSATSRKLDVEFALKLAITQLPKSMLLPLILVFTSQVAELIVAEKFTTLLFAEKAFEAYNAQITILPN</sequence>
<reference evidence="1 2" key="1">
    <citation type="submission" date="2016-04" db="EMBL/GenBank/DDBJ databases">
        <title>ATOL: Assembling a taxonomically balanced genome-scale reconstruction of the evolutionary history of the Enterobacteriaceae.</title>
        <authorList>
            <person name="Plunkett G.III."/>
            <person name="Neeno-Eckwall E.C."/>
            <person name="Glasner J.D."/>
            <person name="Perna N.T."/>
        </authorList>
    </citation>
    <scope>NUCLEOTIDE SEQUENCE [LARGE SCALE GENOMIC DNA]</scope>
    <source>
        <strain evidence="1 2">ATCC 19692</strain>
    </source>
</reference>